<evidence type="ECO:0000256" key="3">
    <source>
        <dbReference type="ARBA" id="ARBA00022573"/>
    </source>
</evidence>
<dbReference type="SUPFAM" id="SSF52317">
    <property type="entry name" value="Class I glutamine amidotransferase-like"/>
    <property type="match status" value="1"/>
</dbReference>
<evidence type="ECO:0000313" key="13">
    <source>
        <dbReference type="Proteomes" id="UP001235269"/>
    </source>
</evidence>
<evidence type="ECO:0000259" key="11">
    <source>
        <dbReference type="Pfam" id="PF07685"/>
    </source>
</evidence>
<dbReference type="InterPro" id="IPR004484">
    <property type="entry name" value="CbiA/CobB_synth"/>
</dbReference>
<comment type="caution">
    <text evidence="12">The sequence shown here is derived from an EMBL/GenBank/DDBJ whole genome shotgun (WGS) entry which is preliminary data.</text>
</comment>
<protein>
    <recommendedName>
        <fullName evidence="9">Hydrogenobyrinate a,c-diamide synthase</fullName>
        <ecNumber evidence="9">6.3.5.9</ecNumber>
    </recommendedName>
    <alternativeName>
        <fullName evidence="9">Hydrogenobyrinic acid a,c-diamide synthase</fullName>
    </alternativeName>
</protein>
<dbReference type="InterPro" id="IPR002586">
    <property type="entry name" value="CobQ/CobB/MinD/ParA_Nub-bd_dom"/>
</dbReference>
<keyword evidence="5 9" id="KW-0547">Nucleotide-binding</keyword>
<dbReference type="RefSeq" id="WP_307158153.1">
    <property type="nucleotide sequence ID" value="NZ_JAUSWH010000006.1"/>
</dbReference>
<dbReference type="Pfam" id="PF07685">
    <property type="entry name" value="GATase_3"/>
    <property type="match status" value="1"/>
</dbReference>
<dbReference type="PROSITE" id="PS51274">
    <property type="entry name" value="GATASE_COBBQ"/>
    <property type="match status" value="1"/>
</dbReference>
<accession>A0ABU0ICK2</accession>
<comment type="function">
    <text evidence="9">Catalyzes the ATP-dependent amidation of the two carboxylate groups at positions a and c of hydrogenobyrinate, using either L-glutamine or ammonia as the nitrogen source.</text>
</comment>
<evidence type="ECO:0000256" key="7">
    <source>
        <dbReference type="ARBA" id="ARBA00022842"/>
    </source>
</evidence>
<keyword evidence="7 9" id="KW-0460">Magnesium</keyword>
<evidence type="ECO:0000256" key="9">
    <source>
        <dbReference type="HAMAP-Rule" id="MF_00027"/>
    </source>
</evidence>
<dbReference type="EMBL" id="JAUSWH010000006">
    <property type="protein sequence ID" value="MDQ0455950.1"/>
    <property type="molecule type" value="Genomic_DNA"/>
</dbReference>
<dbReference type="NCBIfam" id="NF002204">
    <property type="entry name" value="PRK01077.1"/>
    <property type="match status" value="1"/>
</dbReference>
<comment type="miscellaneous">
    <text evidence="9">The a and c carboxylates of hydrogenobyrinate are activated for nucleophilic attack via formation of a phosphorylated intermediate by ATP. CobB catalyzes first the amidation of the c-carboxylate, and then that of the a-carboxylate.</text>
</comment>
<dbReference type="PANTHER" id="PTHR43873">
    <property type="entry name" value="COBYRINATE A,C-DIAMIDE SYNTHASE"/>
    <property type="match status" value="1"/>
</dbReference>
<organism evidence="12 13">
    <name type="scientific">Rhizobium paknamense</name>
    <dbReference type="NCBI Taxonomy" id="1206817"/>
    <lineage>
        <taxon>Bacteria</taxon>
        <taxon>Pseudomonadati</taxon>
        <taxon>Pseudomonadota</taxon>
        <taxon>Alphaproteobacteria</taxon>
        <taxon>Hyphomicrobiales</taxon>
        <taxon>Rhizobiaceae</taxon>
        <taxon>Rhizobium/Agrobacterium group</taxon>
        <taxon>Rhizobium</taxon>
    </lineage>
</organism>
<feature type="domain" description="CobB/CobQ-like glutamine amidotransferase" evidence="11">
    <location>
        <begin position="243"/>
        <end position="428"/>
    </location>
</feature>
<sequence>MSGLLIAAPHSGAGKTTITLGLLRALKRAGVALAPGKAGPDYIDPAFHAAASGEPCLNFDAWAMRPELISANAALHRQGGRLLLIEAMMGLFDGAADGTGSAADLAALLGLSVVLVVDCAATSHSVAALVKGFADFRPGVLVVGVILNRVGSPRHEAMLRQALEAIRMPVLGVIGTEAGLALPRRHLGLVQAAEHGDLDGFIDQAASLVERGCDLAALQKAAKRMPDKVSEANIARLPPLGQRIAVARDEAFAFCYEHMLMGWKRRGAEIRFFSPLENEAPAQDADAIYLPGGYPELHAARLVEALSFKAALHAAARSATKIFGECGGYMVLGDALVDAEGRSHAMTGLLPLTTSFADRKRYLGYRRLTPLQKDFFAGAMTAHEFHYSTVQQEGEADRLFRAEDALGEDLGPVGLRRGSVAGSYMHLIDLAGDLPQ</sequence>
<feature type="active site" description="Nucleophile" evidence="9">
    <location>
        <position position="326"/>
    </location>
</feature>
<dbReference type="GO" id="GO:0043802">
    <property type="term" value="F:hydrogenobyrinic acid a,c-diamide synthase (glutamine-hydrolysing) activity"/>
    <property type="evidence" value="ECO:0007669"/>
    <property type="project" value="UniProtKB-EC"/>
</dbReference>
<comment type="domain">
    <text evidence="9">Comprises of two domains. The C-terminal domain contains the binding site for glutamine and catalyzes the hydrolysis of this substrate to glutamate and ammonia. The N-terminal domain is anticipated to bind ATP and hydrogenobyrinate and catalyzes the ultimate synthesis of the diamide product. The ammonia produced via the glutaminase domain is probably translocated to the adjacent domain via a molecular tunnel, where it reacts with an activated intermediate.</text>
</comment>
<keyword evidence="13" id="KW-1185">Reference proteome</keyword>
<dbReference type="NCBIfam" id="TIGR00379">
    <property type="entry name" value="cobB"/>
    <property type="match status" value="1"/>
</dbReference>
<name>A0ABU0ICK2_9HYPH</name>
<dbReference type="GO" id="GO:0042242">
    <property type="term" value="F:cobyrinic acid a,c-diamide synthase activity"/>
    <property type="evidence" value="ECO:0007669"/>
    <property type="project" value="UniProtKB-EC"/>
</dbReference>
<dbReference type="Gene3D" id="3.40.50.300">
    <property type="entry name" value="P-loop containing nucleotide triphosphate hydrolases"/>
    <property type="match status" value="1"/>
</dbReference>
<feature type="domain" description="CobQ/CobB/MinD/ParA nucleotide binding" evidence="10">
    <location>
        <begin position="5"/>
        <end position="180"/>
    </location>
</feature>
<keyword evidence="3 9" id="KW-0169">Cobalamin biosynthesis</keyword>
<dbReference type="Proteomes" id="UP001235269">
    <property type="component" value="Unassembled WGS sequence"/>
</dbReference>
<dbReference type="SUPFAM" id="SSF52540">
    <property type="entry name" value="P-loop containing nucleoside triphosphate hydrolases"/>
    <property type="match status" value="1"/>
</dbReference>
<feature type="site" description="Increases nucleophilicity of active site Cys" evidence="9">
    <location>
        <position position="426"/>
    </location>
</feature>
<comment type="similarity">
    <text evidence="9">Belongs to the CobB/CbiA family.</text>
</comment>
<keyword evidence="6 9" id="KW-0067">ATP-binding</keyword>
<dbReference type="InterPro" id="IPR011698">
    <property type="entry name" value="GATase_3"/>
</dbReference>
<dbReference type="HAMAP" id="MF_00027">
    <property type="entry name" value="CobB_CbiA"/>
    <property type="match status" value="1"/>
</dbReference>
<evidence type="ECO:0000256" key="4">
    <source>
        <dbReference type="ARBA" id="ARBA00022598"/>
    </source>
</evidence>
<comment type="similarity">
    <text evidence="2">Belongs to the CobB/CobQ family. CobQ subfamily.</text>
</comment>
<dbReference type="InterPro" id="IPR029062">
    <property type="entry name" value="Class_I_gatase-like"/>
</dbReference>
<evidence type="ECO:0000256" key="1">
    <source>
        <dbReference type="ARBA" id="ARBA00001946"/>
    </source>
</evidence>
<dbReference type="PANTHER" id="PTHR43873:SF1">
    <property type="entry name" value="COBYRINATE A,C-DIAMIDE SYNTHASE"/>
    <property type="match status" value="1"/>
</dbReference>
<evidence type="ECO:0000256" key="6">
    <source>
        <dbReference type="ARBA" id="ARBA00022840"/>
    </source>
</evidence>
<comment type="catalytic activity">
    <reaction evidence="9">
        <text>hydrogenobyrinate + 2 L-glutamine + 2 ATP + 2 H2O = hydrogenobyrinate a,c-diamide + 2 L-glutamate + 2 ADP + 2 phosphate + 2 H(+)</text>
        <dbReference type="Rhea" id="RHEA:12544"/>
        <dbReference type="ChEBI" id="CHEBI:15377"/>
        <dbReference type="ChEBI" id="CHEBI:15378"/>
        <dbReference type="ChEBI" id="CHEBI:29985"/>
        <dbReference type="ChEBI" id="CHEBI:30616"/>
        <dbReference type="ChEBI" id="CHEBI:43474"/>
        <dbReference type="ChEBI" id="CHEBI:58359"/>
        <dbReference type="ChEBI" id="CHEBI:77873"/>
        <dbReference type="ChEBI" id="CHEBI:77874"/>
        <dbReference type="ChEBI" id="CHEBI:456216"/>
        <dbReference type="EC" id="6.3.5.9"/>
    </reaction>
</comment>
<keyword evidence="4 9" id="KW-0436">Ligase</keyword>
<comment type="cofactor">
    <cofactor evidence="1 9">
        <name>Mg(2+)</name>
        <dbReference type="ChEBI" id="CHEBI:18420"/>
    </cofactor>
</comment>
<dbReference type="Gene3D" id="3.40.50.880">
    <property type="match status" value="1"/>
</dbReference>
<comment type="pathway">
    <text evidence="9">Cofactor biosynthesis; adenosylcobalamin biosynthesis; cob(II)yrinate a,c-diamide from precorrin-2 (aerobic route): step 9/10.</text>
</comment>
<reference evidence="12 13" key="1">
    <citation type="submission" date="2023-07" db="EMBL/GenBank/DDBJ databases">
        <title>Genomic Encyclopedia of Type Strains, Phase IV (KMG-IV): sequencing the most valuable type-strain genomes for metagenomic binning, comparative biology and taxonomic classification.</title>
        <authorList>
            <person name="Goeker M."/>
        </authorList>
    </citation>
    <scope>NUCLEOTIDE SEQUENCE [LARGE SCALE GENOMIC DNA]</scope>
    <source>
        <strain evidence="12 13">DSM 100301</strain>
    </source>
</reference>
<dbReference type="EC" id="6.3.5.9" evidence="9"/>
<dbReference type="Pfam" id="PF01656">
    <property type="entry name" value="CbiA"/>
    <property type="match status" value="1"/>
</dbReference>
<evidence type="ECO:0000256" key="5">
    <source>
        <dbReference type="ARBA" id="ARBA00022741"/>
    </source>
</evidence>
<evidence type="ECO:0000259" key="10">
    <source>
        <dbReference type="Pfam" id="PF01656"/>
    </source>
</evidence>
<dbReference type="InterPro" id="IPR027417">
    <property type="entry name" value="P-loop_NTPase"/>
</dbReference>
<evidence type="ECO:0000256" key="2">
    <source>
        <dbReference type="ARBA" id="ARBA00006205"/>
    </source>
</evidence>
<proteinExistence type="inferred from homology"/>
<keyword evidence="8 9" id="KW-0315">Glutamine amidotransferase</keyword>
<gene>
    <name evidence="9" type="primary">cobB</name>
    <name evidence="12" type="ORF">QO005_002290</name>
</gene>
<evidence type="ECO:0000313" key="12">
    <source>
        <dbReference type="EMBL" id="MDQ0455950.1"/>
    </source>
</evidence>
<evidence type="ECO:0000256" key="8">
    <source>
        <dbReference type="ARBA" id="ARBA00022962"/>
    </source>
</evidence>